<keyword evidence="2 6" id="KW-0645">Protease</keyword>
<feature type="domain" description="Peptidase S8/S53" evidence="9">
    <location>
        <begin position="55"/>
        <end position="315"/>
    </location>
</feature>
<dbReference type="PROSITE" id="PS00137">
    <property type="entry name" value="SUBTILASE_HIS"/>
    <property type="match status" value="1"/>
</dbReference>
<sequence length="707" mass="74526">MKKLFLALTLSVASCPVFASQSLTWLNLARQAERNNSAFVTQVKGIAAVDSGVRGKGVTVAVLDTGVQGLHPEFFGRLLTGFDATTKITIAAPFLADRDGHGTHVAGVIGAARDGRGMHGIAPEVSLLPVRVFDDDGIATSSSLGNGLRYVNDSPAFVVNLSLGAPRPLDAYFESALLGNIQAGKLVVVAAGNGGGRNPTWPARYAKEAPVNGQIIVVGAVDENNQLTSFSNSAGDTANRYIVAPGVGLMSTYNASASGYGHMSGTSMAAPVVSGAAALLKSRWPALNARQTAEILFSTATDLGEPGVDPMYGWGLLNVEKAMRPVGGLGLLTHAGTIPVSQAQAQLSPAAAGAAKRLQGISLSGFDHFGRDFKTDIPLVRMRSGELETNTLQKAVAVLGSQRIPVTNGRLFLARSGPAASGSRAGGTYLVQHFSGSPIEITFATGALTGVWHGLADSALPGMGSAAFGLSDNPYFGFVNATRHAGIGVQLAGAWKTKVGFLTRDNRGGESGGSGASIAEISRTFGSDLWISIQGSLFTEQGILGTRLKQGSQYSRGRVMTFRAAHKWSNTITSFVSYSGARNSMRQTGIFYDVNSYSDAWTLGLIGEHHWRKNDRLLLELSRPVAVTAGALTAQWVNGFNEDGSERIERHMASMVSEKREIKLSAAYLYPLAVNAYLSFGFHWRDNADNVNDASKIGGAMSWHGQF</sequence>
<keyword evidence="5 6" id="KW-0720">Serine protease</keyword>
<dbReference type="InterPro" id="IPR023828">
    <property type="entry name" value="Peptidase_S8_Ser-AS"/>
</dbReference>
<dbReference type="PROSITE" id="PS00136">
    <property type="entry name" value="SUBTILASE_ASP"/>
    <property type="match status" value="1"/>
</dbReference>
<keyword evidence="4 6" id="KW-0378">Hydrolase</keyword>
<keyword evidence="11" id="KW-1185">Reference proteome</keyword>
<evidence type="ECO:0000256" key="2">
    <source>
        <dbReference type="ARBA" id="ARBA00022670"/>
    </source>
</evidence>
<dbReference type="RefSeq" id="WP_011236157.1">
    <property type="nucleotide sequence ID" value="NC_006513.1"/>
</dbReference>
<dbReference type="OrthoDB" id="5760545at2"/>
<dbReference type="PANTHER" id="PTHR43806:SF11">
    <property type="entry name" value="CEREVISIN-RELATED"/>
    <property type="match status" value="1"/>
</dbReference>
<dbReference type="PROSITE" id="PS51892">
    <property type="entry name" value="SUBTILASE"/>
    <property type="match status" value="1"/>
</dbReference>
<dbReference type="PANTHER" id="PTHR43806">
    <property type="entry name" value="PEPTIDASE S8"/>
    <property type="match status" value="1"/>
</dbReference>
<dbReference type="HOGENOM" id="CLU_381254_0_0_4"/>
<dbReference type="Gene3D" id="3.40.50.200">
    <property type="entry name" value="Peptidase S8/S53 domain"/>
    <property type="match status" value="1"/>
</dbReference>
<dbReference type="AlphaFoldDB" id="Q5P8D7"/>
<dbReference type="EMBL" id="CR555306">
    <property type="protein sequence ID" value="CAI06422.1"/>
    <property type="molecule type" value="Genomic_DNA"/>
</dbReference>
<organism evidence="10 11">
    <name type="scientific">Aromatoleum aromaticum (strain DSM 19018 / LMG 30748 / EbN1)</name>
    <name type="common">Azoarcus sp. (strain EbN1)</name>
    <dbReference type="NCBI Taxonomy" id="76114"/>
    <lineage>
        <taxon>Bacteria</taxon>
        <taxon>Pseudomonadati</taxon>
        <taxon>Pseudomonadota</taxon>
        <taxon>Betaproteobacteria</taxon>
        <taxon>Rhodocyclales</taxon>
        <taxon>Rhodocyclaceae</taxon>
        <taxon>Aromatoleum</taxon>
    </lineage>
</organism>
<dbReference type="PRINTS" id="PR00723">
    <property type="entry name" value="SUBTILISIN"/>
</dbReference>
<name>Q5P8D7_AROAE</name>
<protein>
    <submittedName>
        <fullName evidence="10">Predicted subtilase</fullName>
    </submittedName>
</protein>
<dbReference type="InterPro" id="IPR022398">
    <property type="entry name" value="Peptidase_S8_His-AS"/>
</dbReference>
<dbReference type="PROSITE" id="PS51257">
    <property type="entry name" value="PROKAR_LIPOPROTEIN"/>
    <property type="match status" value="1"/>
</dbReference>
<dbReference type="InterPro" id="IPR034061">
    <property type="entry name" value="Peptidases_S8_Autotransporter"/>
</dbReference>
<evidence type="ECO:0000256" key="5">
    <source>
        <dbReference type="ARBA" id="ARBA00022825"/>
    </source>
</evidence>
<dbReference type="InterPro" id="IPR000209">
    <property type="entry name" value="Peptidase_S8/S53_dom"/>
</dbReference>
<keyword evidence="3 8" id="KW-0732">Signal</keyword>
<dbReference type="GO" id="GO:0006508">
    <property type="term" value="P:proteolysis"/>
    <property type="evidence" value="ECO:0007669"/>
    <property type="project" value="UniProtKB-KW"/>
</dbReference>
<feature type="signal peptide" evidence="8">
    <location>
        <begin position="1"/>
        <end position="19"/>
    </location>
</feature>
<dbReference type="KEGG" id="eba:ebA578"/>
<evidence type="ECO:0000313" key="10">
    <source>
        <dbReference type="EMBL" id="CAI06422.1"/>
    </source>
</evidence>
<reference evidence="10 11" key="1">
    <citation type="journal article" date="2005" name="Arch. Microbiol.">
        <title>The genome sequence of an anaerobic aromatic-degrading denitrifying bacterium, strain EbN1.</title>
        <authorList>
            <person name="Rabus R."/>
            <person name="Kube M."/>
            <person name="Heider J."/>
            <person name="Beck A."/>
            <person name="Heitmann K."/>
            <person name="Widdel F."/>
            <person name="Reinhardt R."/>
        </authorList>
    </citation>
    <scope>NUCLEOTIDE SEQUENCE [LARGE SCALE GENOMIC DNA]</scope>
    <source>
        <strain evidence="10 11">EbN1</strain>
    </source>
</reference>
<dbReference type="Proteomes" id="UP000006552">
    <property type="component" value="Chromosome"/>
</dbReference>
<comment type="similarity">
    <text evidence="1 6 7">Belongs to the peptidase S8 family.</text>
</comment>
<feature type="active site" description="Charge relay system" evidence="6">
    <location>
        <position position="101"/>
    </location>
</feature>
<evidence type="ECO:0000256" key="7">
    <source>
        <dbReference type="RuleBase" id="RU003355"/>
    </source>
</evidence>
<evidence type="ECO:0000256" key="1">
    <source>
        <dbReference type="ARBA" id="ARBA00011073"/>
    </source>
</evidence>
<dbReference type="InterPro" id="IPR023827">
    <property type="entry name" value="Peptidase_S8_Asp-AS"/>
</dbReference>
<dbReference type="InterPro" id="IPR050131">
    <property type="entry name" value="Peptidase_S8_subtilisin-like"/>
</dbReference>
<dbReference type="GO" id="GO:0004252">
    <property type="term" value="F:serine-type endopeptidase activity"/>
    <property type="evidence" value="ECO:0007669"/>
    <property type="project" value="UniProtKB-UniRule"/>
</dbReference>
<evidence type="ECO:0000256" key="3">
    <source>
        <dbReference type="ARBA" id="ARBA00022729"/>
    </source>
</evidence>
<proteinExistence type="inferred from homology"/>
<dbReference type="SUPFAM" id="SSF52743">
    <property type="entry name" value="Subtilisin-like"/>
    <property type="match status" value="1"/>
</dbReference>
<dbReference type="Pfam" id="PF00082">
    <property type="entry name" value="Peptidase_S8"/>
    <property type="match status" value="1"/>
</dbReference>
<evidence type="ECO:0000313" key="11">
    <source>
        <dbReference type="Proteomes" id="UP000006552"/>
    </source>
</evidence>
<evidence type="ECO:0000256" key="4">
    <source>
        <dbReference type="ARBA" id="ARBA00022801"/>
    </source>
</evidence>
<evidence type="ECO:0000256" key="6">
    <source>
        <dbReference type="PROSITE-ProRule" id="PRU01240"/>
    </source>
</evidence>
<feature type="active site" description="Charge relay system" evidence="6">
    <location>
        <position position="267"/>
    </location>
</feature>
<dbReference type="CDD" id="cd04848">
    <property type="entry name" value="Peptidases_S8_Autotransporter_serine_protease_like"/>
    <property type="match status" value="1"/>
</dbReference>
<feature type="chain" id="PRO_5004260982" evidence="8">
    <location>
        <begin position="20"/>
        <end position="707"/>
    </location>
</feature>
<evidence type="ECO:0000259" key="9">
    <source>
        <dbReference type="Pfam" id="PF00082"/>
    </source>
</evidence>
<accession>Q5P8D7</accession>
<dbReference type="PROSITE" id="PS00138">
    <property type="entry name" value="SUBTILASE_SER"/>
    <property type="match status" value="1"/>
</dbReference>
<dbReference type="InterPro" id="IPR015500">
    <property type="entry name" value="Peptidase_S8_subtilisin-rel"/>
</dbReference>
<dbReference type="STRING" id="76114.ebA578"/>
<dbReference type="InterPro" id="IPR036852">
    <property type="entry name" value="Peptidase_S8/S53_dom_sf"/>
</dbReference>
<evidence type="ECO:0000256" key="8">
    <source>
        <dbReference type="SAM" id="SignalP"/>
    </source>
</evidence>
<dbReference type="eggNOG" id="COG1404">
    <property type="taxonomic scope" value="Bacteria"/>
</dbReference>
<feature type="active site" description="Charge relay system" evidence="6">
    <location>
        <position position="64"/>
    </location>
</feature>
<gene>
    <name evidence="10" type="ORF">ebA578</name>
</gene>